<reference evidence="2" key="1">
    <citation type="submission" date="2021-02" db="EMBL/GenBank/DDBJ databases">
        <authorList>
            <person name="Nowell W R."/>
        </authorList>
    </citation>
    <scope>NUCLEOTIDE SEQUENCE</scope>
</reference>
<accession>A0A813SJ60</accession>
<sequence>MARHFSENQNAIDHHHSRNADILLPNQKENQQLHTTSLTSTNFATDGSIELRINSNNESEKVDSHLSQKSVTITRRNSKSNQHESTQIVTNQTRQHQRDRYINYCYRFEESQLYSLFISSNGVECYGTNCQPSVFTTSYQCQTISHDKNIDTIEELPLMNDQHIKQNISYISLTNLSNIIDHEPNVSRNESNSQSTSNILLHKPSLFLADILSKMTHEQLAKSIAQLTKLHENRTKSNITLNKLQRTTSLQNLSKKPTKLHSVTSLLCEQTPANIIQIENKTLSIQPTKQKHIEEDMVSVPIDLETSRDKCRIDINEKTILTVTNEKLQTPVHTSEPLNQHIISSPTKLISLPKRKLSQENLQTISINDSPQTTSAISSPIVHRPMTKPSSKLNEQLLKSKFKPYNTSKIEQNNTEFSNKIDAKTFASSFNSMMNSIPIKNQQFDKETNLENNQDLFSKSNKKQNLHELYSINNMNQSLKNFSLCNKITDHPSQTNILLSSIPIKEKLISSSTYSQISNNKNEIEHNLNNVTDHLSQQDIIISNINTNKSHHISSIKSNRTKRILPFMKKID</sequence>
<organism evidence="2 3">
    <name type="scientific">Rotaria sordida</name>
    <dbReference type="NCBI Taxonomy" id="392033"/>
    <lineage>
        <taxon>Eukaryota</taxon>
        <taxon>Metazoa</taxon>
        <taxon>Spiralia</taxon>
        <taxon>Gnathifera</taxon>
        <taxon>Rotifera</taxon>
        <taxon>Eurotatoria</taxon>
        <taxon>Bdelloidea</taxon>
        <taxon>Philodinida</taxon>
        <taxon>Philodinidae</taxon>
        <taxon>Rotaria</taxon>
    </lineage>
</organism>
<keyword evidence="3" id="KW-1185">Reference proteome</keyword>
<evidence type="ECO:0000313" key="3">
    <source>
        <dbReference type="Proteomes" id="UP000663870"/>
    </source>
</evidence>
<gene>
    <name evidence="2" type="ORF">JXQ802_LOCUS4194</name>
</gene>
<comment type="caution">
    <text evidence="2">The sequence shown here is derived from an EMBL/GenBank/DDBJ whole genome shotgun (WGS) entry which is preliminary data.</text>
</comment>
<proteinExistence type="predicted"/>
<dbReference type="AlphaFoldDB" id="A0A813SJ60"/>
<feature type="region of interest" description="Disordered" evidence="1">
    <location>
        <begin position="74"/>
        <end position="94"/>
    </location>
</feature>
<dbReference type="Proteomes" id="UP000663870">
    <property type="component" value="Unassembled WGS sequence"/>
</dbReference>
<protein>
    <submittedName>
        <fullName evidence="2">Uncharacterized protein</fullName>
    </submittedName>
</protein>
<name>A0A813SJ60_9BILA</name>
<evidence type="ECO:0000256" key="1">
    <source>
        <dbReference type="SAM" id="MobiDB-lite"/>
    </source>
</evidence>
<dbReference type="EMBL" id="CAJNOL010000058">
    <property type="protein sequence ID" value="CAF0800414.1"/>
    <property type="molecule type" value="Genomic_DNA"/>
</dbReference>
<evidence type="ECO:0000313" key="2">
    <source>
        <dbReference type="EMBL" id="CAF0800414.1"/>
    </source>
</evidence>